<proteinExistence type="inferred from homology"/>
<gene>
    <name evidence="6" type="ORF">DI09_7p60</name>
</gene>
<dbReference type="AlphaFoldDB" id="A0A098VMA4"/>
<organism evidence="6 7">
    <name type="scientific">Mitosporidium daphniae</name>
    <dbReference type="NCBI Taxonomy" id="1485682"/>
    <lineage>
        <taxon>Eukaryota</taxon>
        <taxon>Fungi</taxon>
        <taxon>Fungi incertae sedis</taxon>
        <taxon>Microsporidia</taxon>
        <taxon>Mitosporidium</taxon>
    </lineage>
</organism>
<dbReference type="Proteomes" id="UP000029725">
    <property type="component" value="Unassembled WGS sequence"/>
</dbReference>
<accession>A0A098VMA4</accession>
<name>A0A098VMA4_9MICR</name>
<dbReference type="GeneID" id="25260889"/>
<evidence type="ECO:0000256" key="3">
    <source>
        <dbReference type="ARBA" id="ARBA00023128"/>
    </source>
</evidence>
<dbReference type="SUPFAM" id="SSF47694">
    <property type="entry name" value="Cytochrome c oxidase subunit h"/>
    <property type="match status" value="1"/>
</dbReference>
<comment type="subcellular location">
    <subcellularLocation>
        <location evidence="1">Mitochondrion</location>
    </subcellularLocation>
</comment>
<dbReference type="GO" id="GO:0008535">
    <property type="term" value="P:respiratory chain complex IV assembly"/>
    <property type="evidence" value="ECO:0007669"/>
    <property type="project" value="InterPro"/>
</dbReference>
<dbReference type="EMBL" id="JMKJ01000590">
    <property type="protein sequence ID" value="KGG50227.1"/>
    <property type="molecule type" value="Genomic_DNA"/>
</dbReference>
<dbReference type="InterPro" id="IPR048280">
    <property type="entry name" value="COX6B-like"/>
</dbReference>
<dbReference type="InterPro" id="IPR042289">
    <property type="entry name" value="COA6"/>
</dbReference>
<reference evidence="6 7" key="1">
    <citation type="submission" date="2014-04" db="EMBL/GenBank/DDBJ databases">
        <title>A new species of microsporidia sheds light on the evolution of extreme parasitism.</title>
        <authorList>
            <person name="Haag K.L."/>
            <person name="James T.Y."/>
            <person name="Larsson R."/>
            <person name="Schaer T.M."/>
            <person name="Refardt D."/>
            <person name="Pombert J.-F."/>
            <person name="Ebert D."/>
        </authorList>
    </citation>
    <scope>NUCLEOTIDE SEQUENCE [LARGE SCALE GENOMIC DNA]</scope>
    <source>
        <strain evidence="6 7">UGP3</strain>
        <tissue evidence="6">Spores</tissue>
    </source>
</reference>
<evidence type="ECO:0000256" key="2">
    <source>
        <dbReference type="ARBA" id="ARBA00006425"/>
    </source>
</evidence>
<evidence type="ECO:0000256" key="4">
    <source>
        <dbReference type="ARBA" id="ARBA00023157"/>
    </source>
</evidence>
<dbReference type="VEuPathDB" id="MicrosporidiaDB:DI09_7p60"/>
<dbReference type="Pfam" id="PF02297">
    <property type="entry name" value="COX6B"/>
    <property type="match status" value="1"/>
</dbReference>
<keyword evidence="7" id="KW-1185">Reference proteome</keyword>
<feature type="region of interest" description="Disordered" evidence="5">
    <location>
        <begin position="1"/>
        <end position="29"/>
    </location>
</feature>
<dbReference type="RefSeq" id="XP_013236710.1">
    <property type="nucleotide sequence ID" value="XM_013381256.1"/>
</dbReference>
<evidence type="ECO:0000313" key="7">
    <source>
        <dbReference type="Proteomes" id="UP000029725"/>
    </source>
</evidence>
<sequence length="96" mass="11418">MTPEKDLETCPAASRLPRSRGSSYNREERDKCWKSKERYFECLDKKGDANCGGEYEEFSKRCPEVWVNYFVSKRTYTIRMEEAKKRLEEEISKSTN</sequence>
<dbReference type="InterPro" id="IPR036549">
    <property type="entry name" value="CX6/COA6-like_sf"/>
</dbReference>
<comment type="caution">
    <text evidence="6">The sequence shown here is derived from an EMBL/GenBank/DDBJ whole genome shotgun (WGS) entry which is preliminary data.</text>
</comment>
<protein>
    <submittedName>
        <fullName evidence="6">Subunit VIb of cytochrome c oxidase</fullName>
    </submittedName>
</protein>
<dbReference type="OrthoDB" id="5545577at2759"/>
<comment type="similarity">
    <text evidence="2">Belongs to the cytochrome c oxidase subunit 6B family.</text>
</comment>
<keyword evidence="3" id="KW-0496">Mitochondrion</keyword>
<evidence type="ECO:0000313" key="6">
    <source>
        <dbReference type="EMBL" id="KGG50227.1"/>
    </source>
</evidence>
<evidence type="ECO:0000256" key="1">
    <source>
        <dbReference type="ARBA" id="ARBA00004173"/>
    </source>
</evidence>
<dbReference type="PANTHER" id="PTHR46690">
    <property type="entry name" value="CYTOCHROME C OXIDASE ASSEMBLY FACTOR 6 HOMOLOG"/>
    <property type="match status" value="1"/>
</dbReference>
<dbReference type="PANTHER" id="PTHR46690:SF1">
    <property type="entry name" value="CYTOCHROME C OXIDASE ASSEMBLY FACTOR 6 HOMOLOG"/>
    <property type="match status" value="1"/>
</dbReference>
<evidence type="ECO:0000256" key="5">
    <source>
        <dbReference type="SAM" id="MobiDB-lite"/>
    </source>
</evidence>
<dbReference type="GO" id="GO:0042775">
    <property type="term" value="P:mitochondrial ATP synthesis coupled electron transport"/>
    <property type="evidence" value="ECO:0007669"/>
    <property type="project" value="TreeGrafter"/>
</dbReference>
<keyword evidence="4" id="KW-1015">Disulfide bond</keyword>
<dbReference type="Gene3D" id="1.10.10.140">
    <property type="entry name" value="Cytochrome c oxidase, subunit VIb"/>
    <property type="match status" value="1"/>
</dbReference>
<dbReference type="GO" id="GO:0005739">
    <property type="term" value="C:mitochondrion"/>
    <property type="evidence" value="ECO:0007669"/>
    <property type="project" value="UniProtKB-SubCell"/>
</dbReference>
<dbReference type="HOGENOM" id="CLU_2360187_0_0_1"/>